<keyword evidence="2" id="KW-1185">Reference proteome</keyword>
<dbReference type="AlphaFoldDB" id="A0A1C4X0H8"/>
<evidence type="ECO:0000313" key="1">
    <source>
        <dbReference type="EMBL" id="SCF01965.1"/>
    </source>
</evidence>
<evidence type="ECO:0000313" key="2">
    <source>
        <dbReference type="Proteomes" id="UP000198224"/>
    </source>
</evidence>
<dbReference type="EMBL" id="LT607409">
    <property type="protein sequence ID" value="SCF01965.1"/>
    <property type="molecule type" value="Genomic_DNA"/>
</dbReference>
<protein>
    <submittedName>
        <fullName evidence="1">Uncharacterized protein</fullName>
    </submittedName>
</protein>
<reference evidence="2" key="1">
    <citation type="submission" date="2016-06" db="EMBL/GenBank/DDBJ databases">
        <authorList>
            <person name="Varghese N."/>
            <person name="Submissions Spin"/>
        </authorList>
    </citation>
    <scope>NUCLEOTIDE SEQUENCE [LARGE SCALE GENOMIC DNA]</scope>
    <source>
        <strain evidence="2">DSM 45160</strain>
    </source>
</reference>
<organism evidence="1 2">
    <name type="scientific">Micromonospora chokoriensis</name>
    <dbReference type="NCBI Taxonomy" id="356851"/>
    <lineage>
        <taxon>Bacteria</taxon>
        <taxon>Bacillati</taxon>
        <taxon>Actinomycetota</taxon>
        <taxon>Actinomycetes</taxon>
        <taxon>Micromonosporales</taxon>
        <taxon>Micromonosporaceae</taxon>
        <taxon>Micromonospora</taxon>
    </lineage>
</organism>
<dbReference type="Proteomes" id="UP000198224">
    <property type="component" value="Chromosome I"/>
</dbReference>
<accession>A0A1C4X0H8</accession>
<sequence>MTDGEILTGGPMSARDLAPTVWSFGAYRP</sequence>
<gene>
    <name evidence="1" type="ORF">GA0070612_3088</name>
</gene>
<proteinExistence type="predicted"/>
<name>A0A1C4X0H8_9ACTN</name>